<comment type="subcellular location">
    <subcellularLocation>
        <location evidence="1">Plastid</location>
        <location evidence="1">Chloroplast</location>
    </subcellularLocation>
</comment>
<keyword evidence="4" id="KW-0150">Chloroplast</keyword>
<dbReference type="InterPro" id="IPR022546">
    <property type="entry name" value="Uncharacterised_Ycf68"/>
</dbReference>
<organism evidence="6 7">
    <name type="scientific">Sesamum angolense</name>
    <dbReference type="NCBI Taxonomy" id="2727404"/>
    <lineage>
        <taxon>Eukaryota</taxon>
        <taxon>Viridiplantae</taxon>
        <taxon>Streptophyta</taxon>
        <taxon>Embryophyta</taxon>
        <taxon>Tracheophyta</taxon>
        <taxon>Spermatophyta</taxon>
        <taxon>Magnoliopsida</taxon>
        <taxon>eudicotyledons</taxon>
        <taxon>Gunneridae</taxon>
        <taxon>Pentapetalae</taxon>
        <taxon>asterids</taxon>
        <taxon>lamiids</taxon>
        <taxon>Lamiales</taxon>
        <taxon>Pedaliaceae</taxon>
        <taxon>Sesamum</taxon>
    </lineage>
</organism>
<proteinExistence type="inferred from homology"/>
<evidence type="ECO:0000256" key="1">
    <source>
        <dbReference type="ARBA" id="ARBA00004229"/>
    </source>
</evidence>
<evidence type="ECO:0000256" key="4">
    <source>
        <dbReference type="ARBA" id="ARBA00022528"/>
    </source>
</evidence>
<keyword evidence="5" id="KW-0934">Plastid</keyword>
<dbReference type="EMBL" id="JACGWL010000004">
    <property type="protein sequence ID" value="KAK4404754.1"/>
    <property type="molecule type" value="Genomic_DNA"/>
</dbReference>
<sequence>MDSSLRSSAPDPEMWIIQCTLAWRTPLFESGFETKPLLRRIDGVIQERTNVDLTFDSLVRSGRSKGDHHGSSLLENPYHVVCLAEIDLKSSHRVFI</sequence>
<dbReference type="Proteomes" id="UP001289374">
    <property type="component" value="Unassembled WGS sequence"/>
</dbReference>
<comment type="caution">
    <text evidence="6">The sequence shown here is derived from an EMBL/GenBank/DDBJ whole genome shotgun (WGS) entry which is preliminary data.</text>
</comment>
<evidence type="ECO:0000256" key="5">
    <source>
        <dbReference type="ARBA" id="ARBA00022640"/>
    </source>
</evidence>
<name>A0AAE1X3N4_9LAMI</name>
<protein>
    <recommendedName>
        <fullName evidence="3">Uncharacterized protein ycf68</fullName>
    </recommendedName>
</protein>
<reference evidence="6" key="1">
    <citation type="submission" date="2020-06" db="EMBL/GenBank/DDBJ databases">
        <authorList>
            <person name="Li T."/>
            <person name="Hu X."/>
            <person name="Zhang T."/>
            <person name="Song X."/>
            <person name="Zhang H."/>
            <person name="Dai N."/>
            <person name="Sheng W."/>
            <person name="Hou X."/>
            <person name="Wei L."/>
        </authorList>
    </citation>
    <scope>NUCLEOTIDE SEQUENCE</scope>
    <source>
        <strain evidence="6">K16</strain>
        <tissue evidence="6">Leaf</tissue>
    </source>
</reference>
<keyword evidence="7" id="KW-1185">Reference proteome</keyword>
<evidence type="ECO:0000256" key="2">
    <source>
        <dbReference type="ARBA" id="ARBA00007638"/>
    </source>
</evidence>
<evidence type="ECO:0000256" key="3">
    <source>
        <dbReference type="ARBA" id="ARBA00021456"/>
    </source>
</evidence>
<accession>A0AAE1X3N4</accession>
<gene>
    <name evidence="6" type="ORF">Sango_0844000</name>
</gene>
<evidence type="ECO:0000313" key="6">
    <source>
        <dbReference type="EMBL" id="KAK4404754.1"/>
    </source>
</evidence>
<comment type="similarity">
    <text evidence="2">Belongs to the ycf68 family.</text>
</comment>
<dbReference type="GO" id="GO:0009507">
    <property type="term" value="C:chloroplast"/>
    <property type="evidence" value="ECO:0007669"/>
    <property type="project" value="UniProtKB-SubCell"/>
</dbReference>
<dbReference type="Pfam" id="PF10839">
    <property type="entry name" value="DUF2647"/>
    <property type="match status" value="1"/>
</dbReference>
<reference evidence="6" key="2">
    <citation type="journal article" date="2024" name="Plant">
        <title>Genomic evolution and insights into agronomic trait innovations of Sesamum species.</title>
        <authorList>
            <person name="Miao H."/>
            <person name="Wang L."/>
            <person name="Qu L."/>
            <person name="Liu H."/>
            <person name="Sun Y."/>
            <person name="Le M."/>
            <person name="Wang Q."/>
            <person name="Wei S."/>
            <person name="Zheng Y."/>
            <person name="Lin W."/>
            <person name="Duan Y."/>
            <person name="Cao H."/>
            <person name="Xiong S."/>
            <person name="Wang X."/>
            <person name="Wei L."/>
            <person name="Li C."/>
            <person name="Ma Q."/>
            <person name="Ju M."/>
            <person name="Zhao R."/>
            <person name="Li G."/>
            <person name="Mu C."/>
            <person name="Tian Q."/>
            <person name="Mei H."/>
            <person name="Zhang T."/>
            <person name="Gao T."/>
            <person name="Zhang H."/>
        </authorList>
    </citation>
    <scope>NUCLEOTIDE SEQUENCE</scope>
    <source>
        <strain evidence="6">K16</strain>
    </source>
</reference>
<dbReference type="AlphaFoldDB" id="A0AAE1X3N4"/>
<evidence type="ECO:0000313" key="7">
    <source>
        <dbReference type="Proteomes" id="UP001289374"/>
    </source>
</evidence>